<dbReference type="Gramene" id="QL10p023356:mrna">
    <property type="protein sequence ID" value="QL10p023356:mrna:CDS:1"/>
    <property type="gene ID" value="QL10p023356"/>
</dbReference>
<name>A0A7N2MQW9_QUELO</name>
<protein>
    <recommendedName>
        <fullName evidence="1">Reverse transcriptase zinc-binding domain-containing protein</fullName>
    </recommendedName>
</protein>
<evidence type="ECO:0000259" key="1">
    <source>
        <dbReference type="Pfam" id="PF13966"/>
    </source>
</evidence>
<organism evidence="2 3">
    <name type="scientific">Quercus lobata</name>
    <name type="common">Valley oak</name>
    <dbReference type="NCBI Taxonomy" id="97700"/>
    <lineage>
        <taxon>Eukaryota</taxon>
        <taxon>Viridiplantae</taxon>
        <taxon>Streptophyta</taxon>
        <taxon>Embryophyta</taxon>
        <taxon>Tracheophyta</taxon>
        <taxon>Spermatophyta</taxon>
        <taxon>Magnoliopsida</taxon>
        <taxon>eudicotyledons</taxon>
        <taxon>Gunneridae</taxon>
        <taxon>Pentapetalae</taxon>
        <taxon>rosids</taxon>
        <taxon>fabids</taxon>
        <taxon>Fagales</taxon>
        <taxon>Fagaceae</taxon>
        <taxon>Quercus</taxon>
    </lineage>
</organism>
<dbReference type="AlphaFoldDB" id="A0A7N2MQW9"/>
<sequence length="269" mass="31031">MNQAWRTSDFLHTSSSTGSHSWKALIQGRNLIQSGLRWVVRTGHHINFWTDHWLPPGPIRGLVHGPLLQNEYNYSVARLINENQQWDFTPLSMVLPSIITQYVFPQSLPLHRSHLPTDIRAWNNQSGICSVESAYLSLLDKRTNDRGVMWNSWTWIWMLNLPPKIKLFLRKCAHHRIPTKSIIFNHMPQPNRSCPRCVEDETPIHVLRDCTLGAFGCHSPRPCSFLIFSTLTSITGVNRIPRSTPDWHMFHGMSCFCVYGLGNLVRTQL</sequence>
<evidence type="ECO:0000313" key="3">
    <source>
        <dbReference type="Proteomes" id="UP000594261"/>
    </source>
</evidence>
<dbReference type="Proteomes" id="UP000594261">
    <property type="component" value="Chromosome 10"/>
</dbReference>
<dbReference type="InParanoid" id="A0A7N2MQW9"/>
<dbReference type="EMBL" id="LRBV02000010">
    <property type="status" value="NOT_ANNOTATED_CDS"/>
    <property type="molecule type" value="Genomic_DNA"/>
</dbReference>
<feature type="domain" description="Reverse transcriptase zinc-binding" evidence="1">
    <location>
        <begin position="130"/>
        <end position="212"/>
    </location>
</feature>
<dbReference type="Pfam" id="PF13966">
    <property type="entry name" value="zf-RVT"/>
    <property type="match status" value="1"/>
</dbReference>
<proteinExistence type="predicted"/>
<reference evidence="2" key="2">
    <citation type="submission" date="2021-01" db="UniProtKB">
        <authorList>
            <consortium name="EnsemblPlants"/>
        </authorList>
    </citation>
    <scope>IDENTIFICATION</scope>
</reference>
<evidence type="ECO:0000313" key="2">
    <source>
        <dbReference type="EnsemblPlants" id="QL10p023356:mrna:CDS:1"/>
    </source>
</evidence>
<accession>A0A7N2MQW9</accession>
<reference evidence="2 3" key="1">
    <citation type="journal article" date="2016" name="G3 (Bethesda)">
        <title>First Draft Assembly and Annotation of the Genome of a California Endemic Oak Quercus lobata Nee (Fagaceae).</title>
        <authorList>
            <person name="Sork V.L."/>
            <person name="Fitz-Gibbon S.T."/>
            <person name="Puiu D."/>
            <person name="Crepeau M."/>
            <person name="Gugger P.F."/>
            <person name="Sherman R."/>
            <person name="Stevens K."/>
            <person name="Langley C.H."/>
            <person name="Pellegrini M."/>
            <person name="Salzberg S.L."/>
        </authorList>
    </citation>
    <scope>NUCLEOTIDE SEQUENCE [LARGE SCALE GENOMIC DNA]</scope>
    <source>
        <strain evidence="2 3">cv. SW786</strain>
    </source>
</reference>
<keyword evidence="3" id="KW-1185">Reference proteome</keyword>
<dbReference type="InterPro" id="IPR026960">
    <property type="entry name" value="RVT-Znf"/>
</dbReference>
<dbReference type="EnsemblPlants" id="QL10p023356:mrna">
    <property type="protein sequence ID" value="QL10p023356:mrna:CDS:1"/>
    <property type="gene ID" value="QL10p023356"/>
</dbReference>